<name>A0ABV2QQC5_9MICO</name>
<gene>
    <name evidence="2" type="ORF">ABIE21_002669</name>
</gene>
<organism evidence="2 3">
    <name type="scientific">Conyzicola nivalis</name>
    <dbReference type="NCBI Taxonomy" id="1477021"/>
    <lineage>
        <taxon>Bacteria</taxon>
        <taxon>Bacillati</taxon>
        <taxon>Actinomycetota</taxon>
        <taxon>Actinomycetes</taxon>
        <taxon>Micrococcales</taxon>
        <taxon>Microbacteriaceae</taxon>
        <taxon>Conyzicola</taxon>
    </lineage>
</organism>
<dbReference type="PANTHER" id="PTHR33993:SF14">
    <property type="entry name" value="GB|AAF24581.1"/>
    <property type="match status" value="1"/>
</dbReference>
<evidence type="ECO:0000259" key="1">
    <source>
        <dbReference type="PROSITE" id="PS51819"/>
    </source>
</evidence>
<dbReference type="EMBL" id="JBEPSJ010000003">
    <property type="protein sequence ID" value="MET4583150.1"/>
    <property type="molecule type" value="Genomic_DNA"/>
</dbReference>
<dbReference type="Proteomes" id="UP001549257">
    <property type="component" value="Unassembled WGS sequence"/>
</dbReference>
<dbReference type="InterPro" id="IPR037523">
    <property type="entry name" value="VOC_core"/>
</dbReference>
<evidence type="ECO:0000313" key="3">
    <source>
        <dbReference type="Proteomes" id="UP001549257"/>
    </source>
</evidence>
<dbReference type="RefSeq" id="WP_354025318.1">
    <property type="nucleotide sequence ID" value="NZ_JBEPSJ010000003.1"/>
</dbReference>
<protein>
    <submittedName>
        <fullName evidence="2">Enzyme related to lactoylglutathione lyase</fullName>
    </submittedName>
</protein>
<dbReference type="Gene3D" id="3.10.180.10">
    <property type="entry name" value="2,3-Dihydroxybiphenyl 1,2-Dioxygenase, domain 1"/>
    <property type="match status" value="2"/>
</dbReference>
<comment type="caution">
    <text evidence="2">The sequence shown here is derived from an EMBL/GenBank/DDBJ whole genome shotgun (WGS) entry which is preliminary data.</text>
</comment>
<accession>A0ABV2QQC5</accession>
<dbReference type="Pfam" id="PF18029">
    <property type="entry name" value="Glyoxalase_6"/>
    <property type="match status" value="2"/>
</dbReference>
<dbReference type="InterPro" id="IPR029068">
    <property type="entry name" value="Glyas_Bleomycin-R_OHBP_Dase"/>
</dbReference>
<feature type="domain" description="VOC" evidence="1">
    <location>
        <begin position="9"/>
        <end position="120"/>
    </location>
</feature>
<dbReference type="GO" id="GO:0016829">
    <property type="term" value="F:lyase activity"/>
    <property type="evidence" value="ECO:0007669"/>
    <property type="project" value="UniProtKB-KW"/>
</dbReference>
<keyword evidence="3" id="KW-1185">Reference proteome</keyword>
<dbReference type="SUPFAM" id="SSF54593">
    <property type="entry name" value="Glyoxalase/Bleomycin resistance protein/Dihydroxybiphenyl dioxygenase"/>
    <property type="match status" value="2"/>
</dbReference>
<dbReference type="PROSITE" id="PS51819">
    <property type="entry name" value="VOC"/>
    <property type="match status" value="2"/>
</dbReference>
<feature type="domain" description="VOC" evidence="1">
    <location>
        <begin position="131"/>
        <end position="267"/>
    </location>
</feature>
<dbReference type="InterPro" id="IPR041581">
    <property type="entry name" value="Glyoxalase_6"/>
</dbReference>
<dbReference type="PANTHER" id="PTHR33993">
    <property type="entry name" value="GLYOXALASE-RELATED"/>
    <property type="match status" value="1"/>
</dbReference>
<keyword evidence="2" id="KW-0456">Lyase</keyword>
<dbReference type="InterPro" id="IPR052164">
    <property type="entry name" value="Anthracycline_SecMetBiosynth"/>
</dbReference>
<proteinExistence type="predicted"/>
<evidence type="ECO:0000313" key="2">
    <source>
        <dbReference type="EMBL" id="MET4583150.1"/>
    </source>
</evidence>
<sequence length="271" mass="28634">MERTYPPGVTCWIDTAQPDPEAARRFYGGLFGWTFENVSPPGDDVYLMGRLDGQDAAAVARGDGPAEWTTYISTDDIDATVARVVAAGGTALGPPLAAGDSGTSAPCADPQGARFELWKAGSFSGAQAVNGPASWNFSDLRTPDPTAGKAFYTSVFGWDYLDLGPTVEAMISVAGYGAHLAATADPDIYERQAVAPDGFENVIGAVEPTAGDERPRWRVKFSVANRAASMELAESLGATVLGTEDQVWALLADIRDPQGAEFTISEFVEPE</sequence>
<dbReference type="CDD" id="cd07247">
    <property type="entry name" value="SgaA_N_like"/>
    <property type="match status" value="1"/>
</dbReference>
<reference evidence="2 3" key="1">
    <citation type="submission" date="2024-06" db="EMBL/GenBank/DDBJ databases">
        <title>Sorghum-associated microbial communities from plants grown in Nebraska, USA.</title>
        <authorList>
            <person name="Schachtman D."/>
        </authorList>
    </citation>
    <scope>NUCLEOTIDE SEQUENCE [LARGE SCALE GENOMIC DNA]</scope>
    <source>
        <strain evidence="2 3">2857</strain>
    </source>
</reference>